<evidence type="ECO:0000313" key="1">
    <source>
        <dbReference type="EMBL" id="CAA9331702.1"/>
    </source>
</evidence>
<accession>A0A6J4LKU2</accession>
<organism evidence="1">
    <name type="scientific">uncultured Chloroflexia bacterium</name>
    <dbReference type="NCBI Taxonomy" id="1672391"/>
    <lineage>
        <taxon>Bacteria</taxon>
        <taxon>Bacillati</taxon>
        <taxon>Chloroflexota</taxon>
        <taxon>Chloroflexia</taxon>
        <taxon>environmental samples</taxon>
    </lineage>
</organism>
<gene>
    <name evidence="1" type="ORF">AVDCRST_MAG93-6223</name>
</gene>
<dbReference type="EMBL" id="CADCTR010002094">
    <property type="protein sequence ID" value="CAA9331702.1"/>
    <property type="molecule type" value="Genomic_DNA"/>
</dbReference>
<proteinExistence type="predicted"/>
<sequence length="24" mass="2761">MGSTCVWCNLPHAREADAIERMNR</sequence>
<dbReference type="AlphaFoldDB" id="A0A6J4LKU2"/>
<reference evidence="1" key="1">
    <citation type="submission" date="2020-02" db="EMBL/GenBank/DDBJ databases">
        <authorList>
            <person name="Meier V. D."/>
        </authorList>
    </citation>
    <scope>NUCLEOTIDE SEQUENCE</scope>
    <source>
        <strain evidence="1">AVDCRST_MAG93</strain>
    </source>
</reference>
<feature type="non-terminal residue" evidence="1">
    <location>
        <position position="24"/>
    </location>
</feature>
<name>A0A6J4LKU2_9CHLR</name>
<protein>
    <submittedName>
        <fullName evidence="1">Uncharacterized protein</fullName>
    </submittedName>
</protein>